<keyword evidence="3" id="KW-1185">Reference proteome</keyword>
<name>A0ABN5AH37_9BACI</name>
<evidence type="ECO:0000313" key="3">
    <source>
        <dbReference type="Proteomes" id="UP000196877"/>
    </source>
</evidence>
<dbReference type="EMBL" id="CP021920">
    <property type="protein sequence ID" value="ASB89916.1"/>
    <property type="molecule type" value="Genomic_DNA"/>
</dbReference>
<reference evidence="2 3" key="1">
    <citation type="submission" date="2017-06" db="EMBL/GenBank/DDBJ databases">
        <title>Genome sequence of Bacillus sonorensis strain SRCM101395.</title>
        <authorList>
            <person name="Cho S.H."/>
        </authorList>
    </citation>
    <scope>NUCLEOTIDE SEQUENCE [LARGE SCALE GENOMIC DNA]</scope>
    <source>
        <strain evidence="2 3">SRCM101395</strain>
    </source>
</reference>
<feature type="compositionally biased region" description="Basic and acidic residues" evidence="1">
    <location>
        <begin position="15"/>
        <end position="33"/>
    </location>
</feature>
<protein>
    <submittedName>
        <fullName evidence="2">Uncharacterized protein</fullName>
    </submittedName>
</protein>
<feature type="compositionally biased region" description="Polar residues" evidence="1">
    <location>
        <begin position="1"/>
        <end position="14"/>
    </location>
</feature>
<proteinExistence type="predicted"/>
<feature type="region of interest" description="Disordered" evidence="1">
    <location>
        <begin position="1"/>
        <end position="43"/>
    </location>
</feature>
<evidence type="ECO:0000313" key="2">
    <source>
        <dbReference type="EMBL" id="ASB89916.1"/>
    </source>
</evidence>
<accession>A0ABN5AH37</accession>
<sequence length="83" mass="9589">MLKTETGAQTAIQSKENRETDGAVEKNQKSKDMQHHKKPMNKKVLQEEFSGELGDVNAFKFIDVIEQNKKKKKKQAEQDKQKD</sequence>
<evidence type="ECO:0000256" key="1">
    <source>
        <dbReference type="SAM" id="MobiDB-lite"/>
    </source>
</evidence>
<organism evidence="2 3">
    <name type="scientific">Bacillus sonorensis</name>
    <dbReference type="NCBI Taxonomy" id="119858"/>
    <lineage>
        <taxon>Bacteria</taxon>
        <taxon>Bacillati</taxon>
        <taxon>Bacillota</taxon>
        <taxon>Bacilli</taxon>
        <taxon>Bacillales</taxon>
        <taxon>Bacillaceae</taxon>
        <taxon>Bacillus</taxon>
    </lineage>
</organism>
<dbReference type="Proteomes" id="UP000196877">
    <property type="component" value="Chromosome"/>
</dbReference>
<gene>
    <name evidence="2" type="ORF">S101395_03409</name>
</gene>